<dbReference type="PROSITE" id="PS51502">
    <property type="entry name" value="S_R_A_B_BARREL"/>
    <property type="match status" value="1"/>
</dbReference>
<evidence type="ECO:0000313" key="2">
    <source>
        <dbReference type="EMBL" id="CAE6413805.1"/>
    </source>
</evidence>
<proteinExistence type="predicted"/>
<reference evidence="2" key="1">
    <citation type="submission" date="2021-01" db="EMBL/GenBank/DDBJ databases">
        <authorList>
            <person name="Kaushik A."/>
        </authorList>
    </citation>
    <scope>NUCLEOTIDE SEQUENCE</scope>
    <source>
        <strain evidence="2">AG3-T5</strain>
    </source>
</reference>
<comment type="caution">
    <text evidence="2">The sequence shown here is derived from an EMBL/GenBank/DDBJ whole genome shotgun (WGS) entry which is preliminary data.</text>
</comment>
<evidence type="ECO:0000313" key="3">
    <source>
        <dbReference type="Proteomes" id="UP000663841"/>
    </source>
</evidence>
<dbReference type="InterPro" id="IPR011008">
    <property type="entry name" value="Dimeric_a/b-barrel"/>
</dbReference>
<dbReference type="Gene3D" id="3.30.70.100">
    <property type="match status" value="1"/>
</dbReference>
<gene>
    <name evidence="2" type="ORF">RDB_LOCUS26845</name>
</gene>
<dbReference type="AlphaFoldDB" id="A0A8H2X177"/>
<dbReference type="SUPFAM" id="SSF54909">
    <property type="entry name" value="Dimeric alpha+beta barrel"/>
    <property type="match status" value="1"/>
</dbReference>
<dbReference type="Pfam" id="PF07876">
    <property type="entry name" value="Dabb"/>
    <property type="match status" value="1"/>
</dbReference>
<accession>A0A8H2X177</accession>
<feature type="domain" description="Stress-response A/B barrel" evidence="1">
    <location>
        <begin position="11"/>
        <end position="135"/>
    </location>
</feature>
<dbReference type="InterPro" id="IPR013097">
    <property type="entry name" value="Dabb"/>
</dbReference>
<sequence>MIDIGIRIRFETLILMWKLKGSPDAGEESEPPATFTDATATGVIQATQGQIDAFKENSKREIAEALRKVPGPLGPMQFGPPQLPERAKGYEFALYSRFKDLESLQKYAVSDAHMSVVNNIVKPRTVPEATMAYDIEVQDDA</sequence>
<protein>
    <recommendedName>
        <fullName evidence="1">Stress-response A/B barrel domain-containing protein</fullName>
    </recommendedName>
</protein>
<organism evidence="2 3">
    <name type="scientific">Rhizoctonia solani</name>
    <dbReference type="NCBI Taxonomy" id="456999"/>
    <lineage>
        <taxon>Eukaryota</taxon>
        <taxon>Fungi</taxon>
        <taxon>Dikarya</taxon>
        <taxon>Basidiomycota</taxon>
        <taxon>Agaricomycotina</taxon>
        <taxon>Agaricomycetes</taxon>
        <taxon>Cantharellales</taxon>
        <taxon>Ceratobasidiaceae</taxon>
        <taxon>Rhizoctonia</taxon>
    </lineage>
</organism>
<dbReference type="Proteomes" id="UP000663841">
    <property type="component" value="Unassembled WGS sequence"/>
</dbReference>
<name>A0A8H2X177_9AGAM</name>
<dbReference type="EMBL" id="CAJMWW010000067">
    <property type="protein sequence ID" value="CAE6413805.1"/>
    <property type="molecule type" value="Genomic_DNA"/>
</dbReference>
<evidence type="ECO:0000259" key="1">
    <source>
        <dbReference type="PROSITE" id="PS51502"/>
    </source>
</evidence>